<dbReference type="PANTHER" id="PTHR43522:SF2">
    <property type="entry name" value="TRANSKETOLASE 1-RELATED"/>
    <property type="match status" value="1"/>
</dbReference>
<dbReference type="InterPro" id="IPR049557">
    <property type="entry name" value="Transketolase_CS"/>
</dbReference>
<dbReference type="Pfam" id="PF00456">
    <property type="entry name" value="Transketolase_N"/>
    <property type="match status" value="1"/>
</dbReference>
<evidence type="ECO:0000256" key="2">
    <source>
        <dbReference type="ARBA" id="ARBA00011738"/>
    </source>
</evidence>
<evidence type="ECO:0000313" key="13">
    <source>
        <dbReference type="EMBL" id="MCE4537000.1"/>
    </source>
</evidence>
<keyword evidence="6 11" id="KW-0106">Calcium</keyword>
<comment type="caution">
    <text evidence="13">The sequence shown here is derived from an EMBL/GenBank/DDBJ whole genome shotgun (WGS) entry which is preliminary data.</text>
</comment>
<dbReference type="Pfam" id="PF02779">
    <property type="entry name" value="Transket_pyr"/>
    <property type="match status" value="1"/>
</dbReference>
<keyword evidence="4 11" id="KW-0808">Transferase</keyword>
<dbReference type="InterPro" id="IPR005475">
    <property type="entry name" value="Transketolase-like_Pyr-bd"/>
</dbReference>
<dbReference type="InterPro" id="IPR009014">
    <property type="entry name" value="Transketo_C/PFOR_II"/>
</dbReference>
<reference evidence="13 14" key="1">
    <citation type="submission" date="2021-12" db="EMBL/GenBank/DDBJ databases">
        <title>Genome seq of p7.</title>
        <authorList>
            <person name="Seo T."/>
        </authorList>
    </citation>
    <scope>NUCLEOTIDE SEQUENCE [LARGE SCALE GENOMIC DNA]</scope>
    <source>
        <strain evidence="13 14">P7</strain>
    </source>
</reference>
<proteinExistence type="inferred from homology"/>
<comment type="similarity">
    <text evidence="1 11">Belongs to the transketolase family.</text>
</comment>
<dbReference type="Gene3D" id="3.40.50.970">
    <property type="match status" value="2"/>
</dbReference>
<dbReference type="Proteomes" id="UP001201463">
    <property type="component" value="Unassembled WGS sequence"/>
</dbReference>
<dbReference type="EC" id="2.2.1.1" evidence="3 10"/>
<comment type="function">
    <text evidence="11">Catalyzes the transfer of a two-carbon ketol group from a ketose donor to an aldose acceptor, via a covalent intermediate with the cofactor thiamine pyrophosphate.</text>
</comment>
<dbReference type="RefSeq" id="WP_233390713.1">
    <property type="nucleotide sequence ID" value="NZ_JAJTWT010000002.1"/>
</dbReference>
<evidence type="ECO:0000256" key="4">
    <source>
        <dbReference type="ARBA" id="ARBA00022679"/>
    </source>
</evidence>
<dbReference type="SMART" id="SM00861">
    <property type="entry name" value="Transket_pyr"/>
    <property type="match status" value="1"/>
</dbReference>
<evidence type="ECO:0000256" key="3">
    <source>
        <dbReference type="ARBA" id="ARBA00013152"/>
    </source>
</evidence>
<accession>A0ABS8XIF3</accession>
<comment type="cofactor">
    <cofactor evidence="11">
        <name>thiamine diphosphate</name>
        <dbReference type="ChEBI" id="CHEBI:58937"/>
    </cofactor>
    <text evidence="11">Binds 1 thiamine pyrophosphate per subunit.</text>
</comment>
<comment type="cofactor">
    <cofactor evidence="11">
        <name>Mg(2+)</name>
        <dbReference type="ChEBI" id="CHEBI:18420"/>
    </cofactor>
    <cofactor evidence="11">
        <name>Ca(2+)</name>
        <dbReference type="ChEBI" id="CHEBI:29108"/>
    </cofactor>
    <cofactor evidence="11">
        <name>Mn(2+)</name>
        <dbReference type="ChEBI" id="CHEBI:29035"/>
    </cofactor>
    <cofactor evidence="11">
        <name>Co(2+)</name>
        <dbReference type="ChEBI" id="CHEBI:48828"/>
    </cofactor>
    <text evidence="11">Binds 1 Mg(2+) ion per subunit. Can also utilize other divalent metal cations, such as Ca(2+), Mn(2+) and Co(2+).</text>
</comment>
<dbReference type="SUPFAM" id="SSF52518">
    <property type="entry name" value="Thiamin diphosphate-binding fold (THDP-binding)"/>
    <property type="match status" value="2"/>
</dbReference>
<evidence type="ECO:0000256" key="1">
    <source>
        <dbReference type="ARBA" id="ARBA00007131"/>
    </source>
</evidence>
<evidence type="ECO:0000313" key="14">
    <source>
        <dbReference type="Proteomes" id="UP001201463"/>
    </source>
</evidence>
<sequence>MKHDLPTLTLRQDCANALRMLAVDAVQAAHSGHPGMPMGMADIAEALWRHHLRHDPADPAWPDRDRFVLSNGHGSMLLYALLHLSGYELPMAELRRFRQLHGKTPGHPEVGVTPGVETTTGPLGQGIANAVGMALAEKLLADEFNRPGHTVVDHRTYAFLGDGCLMEGISHEACSLAGTWRLNKLVAFYDDNGISIDGAVSGWFTDDTPGRFEAYGWTVLRGVDGHDFDALDRAIAAAQAADRPVLVCCRTTIGKGSPNRAGTAKVHGEALGAEEIALTRAALGWTAAPFEVPEPLRQAWSAHERGAALNAAWRQRMAAYALAYPDLARELLRRQDRSTPLTAETEEALAQACARAEARAAAVATRKASQDVLQELGPATPELLGGSADLTGSNLTDWTGHRALKGSGTGNHVHYGVREFGMAAIMNGVALHGGYRPFGGTFLAFSDYARNAVRMAALMRLPVVHVYTHDSIGLGEDGPTHQPVEHASSLRLIPGVDVWRPADATETAVAWREAMRRLDGPSCLLLSRQALPHAGDGRPRLDAIARGAYVLRRPEGERVALLASGSEVGLALAAAAKLAEAGVPARVVSVPCLERFERQDAAWRHEVIPRHLPRLAVEAGRSGLWWKYVGEDGDVVGLDRFGESAPAPELFQLFGLTAEAVAARALALLG</sequence>
<comment type="catalytic activity">
    <reaction evidence="9 11">
        <text>D-sedoheptulose 7-phosphate + D-glyceraldehyde 3-phosphate = aldehydo-D-ribose 5-phosphate + D-xylulose 5-phosphate</text>
        <dbReference type="Rhea" id="RHEA:10508"/>
        <dbReference type="ChEBI" id="CHEBI:57483"/>
        <dbReference type="ChEBI" id="CHEBI:57737"/>
        <dbReference type="ChEBI" id="CHEBI:58273"/>
        <dbReference type="ChEBI" id="CHEBI:59776"/>
        <dbReference type="EC" id="2.2.1.1"/>
    </reaction>
</comment>
<evidence type="ECO:0000256" key="9">
    <source>
        <dbReference type="ARBA" id="ARBA00049473"/>
    </source>
</evidence>
<dbReference type="InterPro" id="IPR005474">
    <property type="entry name" value="Transketolase_N"/>
</dbReference>
<keyword evidence="8 11" id="KW-0786">Thiamine pyrophosphate</keyword>
<protein>
    <recommendedName>
        <fullName evidence="3 10">Transketolase</fullName>
        <ecNumber evidence="3 10">2.2.1.1</ecNumber>
    </recommendedName>
</protein>
<dbReference type="CDD" id="cd07033">
    <property type="entry name" value="TPP_PYR_DXS_TK_like"/>
    <property type="match status" value="1"/>
</dbReference>
<name>A0ABS8XIF3_9BURK</name>
<evidence type="ECO:0000259" key="12">
    <source>
        <dbReference type="SMART" id="SM00861"/>
    </source>
</evidence>
<keyword evidence="14" id="KW-1185">Reference proteome</keyword>
<dbReference type="PANTHER" id="PTHR43522">
    <property type="entry name" value="TRANSKETOLASE"/>
    <property type="match status" value="1"/>
</dbReference>
<dbReference type="InterPro" id="IPR055152">
    <property type="entry name" value="Transketolase-like_C_2"/>
</dbReference>
<dbReference type="NCBIfam" id="TIGR00232">
    <property type="entry name" value="tktlase_bact"/>
    <property type="match status" value="1"/>
</dbReference>
<dbReference type="EMBL" id="JAJTWT010000002">
    <property type="protein sequence ID" value="MCE4537000.1"/>
    <property type="molecule type" value="Genomic_DNA"/>
</dbReference>
<dbReference type="GO" id="GO:0004802">
    <property type="term" value="F:transketolase activity"/>
    <property type="evidence" value="ECO:0007669"/>
    <property type="project" value="UniProtKB-EC"/>
</dbReference>
<dbReference type="InterPro" id="IPR005478">
    <property type="entry name" value="Transketolase_bac-like"/>
</dbReference>
<evidence type="ECO:0000256" key="10">
    <source>
        <dbReference type="NCBIfam" id="TIGR00232"/>
    </source>
</evidence>
<dbReference type="InterPro" id="IPR033247">
    <property type="entry name" value="Transketolase_fam"/>
</dbReference>
<evidence type="ECO:0000256" key="11">
    <source>
        <dbReference type="RuleBase" id="RU004996"/>
    </source>
</evidence>
<comment type="subunit">
    <text evidence="2 11">Homodimer.</text>
</comment>
<evidence type="ECO:0000256" key="8">
    <source>
        <dbReference type="ARBA" id="ARBA00023052"/>
    </source>
</evidence>
<dbReference type="SUPFAM" id="SSF52922">
    <property type="entry name" value="TK C-terminal domain-like"/>
    <property type="match status" value="1"/>
</dbReference>
<dbReference type="InterPro" id="IPR020826">
    <property type="entry name" value="Transketolase_BS"/>
</dbReference>
<dbReference type="Pfam" id="PF22613">
    <property type="entry name" value="Transketolase_C_1"/>
    <property type="match status" value="1"/>
</dbReference>
<organism evidence="13 14">
    <name type="scientific">Pelomonas caseinilytica</name>
    <dbReference type="NCBI Taxonomy" id="2906763"/>
    <lineage>
        <taxon>Bacteria</taxon>
        <taxon>Pseudomonadati</taxon>
        <taxon>Pseudomonadota</taxon>
        <taxon>Betaproteobacteria</taxon>
        <taxon>Burkholderiales</taxon>
        <taxon>Sphaerotilaceae</taxon>
        <taxon>Roseateles</taxon>
    </lineage>
</organism>
<dbReference type="InterPro" id="IPR029061">
    <property type="entry name" value="THDP-binding"/>
</dbReference>
<dbReference type="PROSITE" id="PS00801">
    <property type="entry name" value="TRANSKETOLASE_1"/>
    <property type="match status" value="1"/>
</dbReference>
<evidence type="ECO:0000256" key="5">
    <source>
        <dbReference type="ARBA" id="ARBA00022723"/>
    </source>
</evidence>
<feature type="domain" description="Transketolase-like pyrimidine-binding" evidence="12">
    <location>
        <begin position="363"/>
        <end position="533"/>
    </location>
</feature>
<keyword evidence="7 11" id="KW-0460">Magnesium</keyword>
<evidence type="ECO:0000256" key="6">
    <source>
        <dbReference type="ARBA" id="ARBA00022837"/>
    </source>
</evidence>
<dbReference type="Gene3D" id="3.40.50.920">
    <property type="match status" value="1"/>
</dbReference>
<dbReference type="PROSITE" id="PS00802">
    <property type="entry name" value="TRANSKETOLASE_2"/>
    <property type="match status" value="1"/>
</dbReference>
<keyword evidence="5 11" id="KW-0479">Metal-binding</keyword>
<dbReference type="CDD" id="cd02012">
    <property type="entry name" value="TPP_TK"/>
    <property type="match status" value="1"/>
</dbReference>
<gene>
    <name evidence="13" type="primary">tkt</name>
    <name evidence="13" type="ORF">LXT12_07025</name>
</gene>
<evidence type="ECO:0000256" key="7">
    <source>
        <dbReference type="ARBA" id="ARBA00022842"/>
    </source>
</evidence>